<dbReference type="Gene3D" id="2.170.270.10">
    <property type="entry name" value="SET domain"/>
    <property type="match status" value="1"/>
</dbReference>
<dbReference type="PROSITE" id="PS50280">
    <property type="entry name" value="SET"/>
    <property type="match status" value="1"/>
</dbReference>
<dbReference type="GeneTree" id="ENSGT00390000001437"/>
<reference evidence="2" key="2">
    <citation type="submission" date="2025-09" db="UniProtKB">
        <authorList>
            <consortium name="Ensembl"/>
        </authorList>
    </citation>
    <scope>IDENTIFICATION</scope>
</reference>
<organism evidence="2 3">
    <name type="scientific">Gadus morhua</name>
    <name type="common">Atlantic cod</name>
    <dbReference type="NCBI Taxonomy" id="8049"/>
    <lineage>
        <taxon>Eukaryota</taxon>
        <taxon>Metazoa</taxon>
        <taxon>Chordata</taxon>
        <taxon>Craniata</taxon>
        <taxon>Vertebrata</taxon>
        <taxon>Euteleostomi</taxon>
        <taxon>Actinopterygii</taxon>
        <taxon>Neopterygii</taxon>
        <taxon>Teleostei</taxon>
        <taxon>Neoteleostei</taxon>
        <taxon>Acanthomorphata</taxon>
        <taxon>Zeiogadaria</taxon>
        <taxon>Gadariae</taxon>
        <taxon>Gadiformes</taxon>
        <taxon>Gadoidei</taxon>
        <taxon>Gadidae</taxon>
        <taxon>Gadus</taxon>
    </lineage>
</organism>
<feature type="domain" description="SET" evidence="1">
    <location>
        <begin position="127"/>
        <end position="298"/>
    </location>
</feature>
<dbReference type="PANTHER" id="PTHR33524:SF2">
    <property type="entry name" value="SET DOMAIN-CONTAINING PROTEIN 9"/>
    <property type="match status" value="1"/>
</dbReference>
<protein>
    <recommendedName>
        <fullName evidence="1">SET domain-containing protein</fullName>
    </recommendedName>
</protein>
<dbReference type="OrthoDB" id="442460at2759"/>
<name>A0A8C4Z9W8_GADMO</name>
<gene>
    <name evidence="2" type="primary">setd9</name>
</gene>
<evidence type="ECO:0000313" key="2">
    <source>
        <dbReference type="Ensembl" id="ENSGMOP00000009027.2"/>
    </source>
</evidence>
<keyword evidence="3" id="KW-1185">Reference proteome</keyword>
<dbReference type="GeneID" id="115542488"/>
<dbReference type="Proteomes" id="UP000694546">
    <property type="component" value="Chromosome 4"/>
</dbReference>
<proteinExistence type="predicted"/>
<reference evidence="2" key="1">
    <citation type="submission" date="2025-08" db="UniProtKB">
        <authorList>
            <consortium name="Ensembl"/>
        </authorList>
    </citation>
    <scope>IDENTIFICATION</scope>
</reference>
<dbReference type="Pfam" id="PF00856">
    <property type="entry name" value="SET"/>
    <property type="match status" value="1"/>
</dbReference>
<dbReference type="AlphaFoldDB" id="A0A8C4Z9W8"/>
<dbReference type="SUPFAM" id="SSF82199">
    <property type="entry name" value="SET domain"/>
    <property type="match status" value="1"/>
</dbReference>
<dbReference type="RefSeq" id="XP_030210621.1">
    <property type="nucleotide sequence ID" value="XM_030354761.1"/>
</dbReference>
<dbReference type="PANTHER" id="PTHR33524">
    <property type="entry name" value="C5ORF35"/>
    <property type="match status" value="1"/>
</dbReference>
<accession>A0A8C4Z9W8</accession>
<sequence length="303" mass="34907">MCYYLLCPIRSNVMIRAALTKFQNKWRNYRHRFVPWIALNLRRNEGSLRHVTKSIQDKPIHDEVVSETLLKLFGALLERDGADGKQSLKETRLRPKVVQTKSNDAREMHEEGRMAESDDLIFQSMGFCIHRRPSSVPLAGVGVFITKGWVPKGTVVAMYPGTVYEAYEPIFFQSLRNPFVFRCIDGVLVDGNDKGISKLVYKSCSRRDMLGPYRLSDFSWLTNPKNPLAIGQYVNNCNDSPANVCYQEYDVPRVFPLELHQYLPNVKYSHETQRPIRCIVLVSLRDISPGEELFSNYYTIVES</sequence>
<evidence type="ECO:0000259" key="1">
    <source>
        <dbReference type="PROSITE" id="PS50280"/>
    </source>
</evidence>
<dbReference type="Ensembl" id="ENSGMOT00000009274.2">
    <property type="protein sequence ID" value="ENSGMOP00000009027.2"/>
    <property type="gene ID" value="ENSGMOG00000008434.2"/>
</dbReference>
<dbReference type="InterPro" id="IPR001214">
    <property type="entry name" value="SET_dom"/>
</dbReference>
<dbReference type="OMA" id="YQPYEPI"/>
<dbReference type="CDD" id="cd10537">
    <property type="entry name" value="SET_SETD9"/>
    <property type="match status" value="1"/>
</dbReference>
<dbReference type="InterPro" id="IPR040415">
    <property type="entry name" value="SETD9"/>
</dbReference>
<evidence type="ECO:0000313" key="3">
    <source>
        <dbReference type="Proteomes" id="UP000694546"/>
    </source>
</evidence>
<dbReference type="InterPro" id="IPR046341">
    <property type="entry name" value="SET_dom_sf"/>
</dbReference>